<reference evidence="1" key="1">
    <citation type="submission" date="2019-06" db="EMBL/GenBank/DDBJ databases">
        <authorList>
            <person name="Zheng W."/>
        </authorList>
    </citation>
    <scope>NUCLEOTIDE SEQUENCE</scope>
    <source>
        <strain evidence="1">QDHG01</strain>
    </source>
</reference>
<evidence type="ECO:0000313" key="1">
    <source>
        <dbReference type="EMBL" id="TNV76247.1"/>
    </source>
</evidence>
<proteinExistence type="predicted"/>
<keyword evidence="2" id="KW-1185">Reference proteome</keyword>
<comment type="caution">
    <text evidence="1">The sequence shown here is derived from an EMBL/GenBank/DDBJ whole genome shotgun (WGS) entry which is preliminary data.</text>
</comment>
<sequence>MDLKALFHNPENLTDEELNQLKTKIALQRSVPWTTATFTGVAWYLFEASYLRKSACLKRAAVAGVLGFAIGAYSVNAGSSNSLPRLEGEAQIIEAFDRRYMNTVLNVTGFGSNYLSVRDYADTQVHKKPY</sequence>
<evidence type="ECO:0000313" key="2">
    <source>
        <dbReference type="Proteomes" id="UP000785679"/>
    </source>
</evidence>
<organism evidence="1 2">
    <name type="scientific">Halteria grandinella</name>
    <dbReference type="NCBI Taxonomy" id="5974"/>
    <lineage>
        <taxon>Eukaryota</taxon>
        <taxon>Sar</taxon>
        <taxon>Alveolata</taxon>
        <taxon>Ciliophora</taxon>
        <taxon>Intramacronucleata</taxon>
        <taxon>Spirotrichea</taxon>
        <taxon>Stichotrichia</taxon>
        <taxon>Sporadotrichida</taxon>
        <taxon>Halteriidae</taxon>
        <taxon>Halteria</taxon>
    </lineage>
</organism>
<gene>
    <name evidence="1" type="ORF">FGO68_gene11380</name>
</gene>
<dbReference type="AlphaFoldDB" id="A0A8J8SZ57"/>
<name>A0A8J8SZ57_HALGN</name>
<dbReference type="EMBL" id="RRYP01013925">
    <property type="protein sequence ID" value="TNV76247.1"/>
    <property type="molecule type" value="Genomic_DNA"/>
</dbReference>
<protein>
    <submittedName>
        <fullName evidence="1">Uncharacterized protein</fullName>
    </submittedName>
</protein>
<dbReference type="OrthoDB" id="320193at2759"/>
<accession>A0A8J8SZ57</accession>
<dbReference type="Proteomes" id="UP000785679">
    <property type="component" value="Unassembled WGS sequence"/>
</dbReference>